<proteinExistence type="predicted"/>
<keyword evidence="3" id="KW-1133">Transmembrane helix</keyword>
<dbReference type="InterPro" id="IPR001227">
    <property type="entry name" value="Ac_transferase_dom_sf"/>
</dbReference>
<feature type="non-terminal residue" evidence="4">
    <location>
        <position position="169"/>
    </location>
</feature>
<feature type="non-terminal residue" evidence="4">
    <location>
        <position position="1"/>
    </location>
</feature>
<evidence type="ECO:0000256" key="1">
    <source>
        <dbReference type="ARBA" id="ARBA00022450"/>
    </source>
</evidence>
<keyword evidence="3" id="KW-0812">Transmembrane</keyword>
<dbReference type="SUPFAM" id="SSF52151">
    <property type="entry name" value="FabD/lysophospholipase-like"/>
    <property type="match status" value="1"/>
</dbReference>
<comment type="caution">
    <text evidence="4">The sequence shown here is derived from an EMBL/GenBank/DDBJ whole genome shotgun (WGS) entry which is preliminary data.</text>
</comment>
<evidence type="ECO:0000313" key="4">
    <source>
        <dbReference type="EMBL" id="CAG8856872.1"/>
    </source>
</evidence>
<keyword evidence="3" id="KW-0472">Membrane</keyword>
<keyword evidence="2" id="KW-0597">Phosphoprotein</keyword>
<evidence type="ECO:0000256" key="3">
    <source>
        <dbReference type="SAM" id="Phobius"/>
    </source>
</evidence>
<dbReference type="PANTHER" id="PTHR43775:SF37">
    <property type="entry name" value="SI:DKEY-61P9.11"/>
    <property type="match status" value="1"/>
</dbReference>
<protein>
    <submittedName>
        <fullName evidence="4">41137_t:CDS:1</fullName>
    </submittedName>
</protein>
<dbReference type="Gene3D" id="3.40.366.10">
    <property type="entry name" value="Malonyl-Coenzyme A Acyl Carrier Protein, domain 2"/>
    <property type="match status" value="1"/>
</dbReference>
<organism evidence="4 5">
    <name type="scientific">Gigaspora margarita</name>
    <dbReference type="NCBI Taxonomy" id="4874"/>
    <lineage>
        <taxon>Eukaryota</taxon>
        <taxon>Fungi</taxon>
        <taxon>Fungi incertae sedis</taxon>
        <taxon>Mucoromycota</taxon>
        <taxon>Glomeromycotina</taxon>
        <taxon>Glomeromycetes</taxon>
        <taxon>Diversisporales</taxon>
        <taxon>Gigasporaceae</taxon>
        <taxon>Gigaspora</taxon>
    </lineage>
</organism>
<keyword evidence="1" id="KW-0596">Phosphopantetheine</keyword>
<dbReference type="InterPro" id="IPR016035">
    <property type="entry name" value="Acyl_Trfase/lysoPLipase"/>
</dbReference>
<name>A0ABN7XPA9_GIGMA</name>
<dbReference type="InterPro" id="IPR050091">
    <property type="entry name" value="PKS_NRPS_Biosynth_Enz"/>
</dbReference>
<gene>
    <name evidence="4" type="ORF">GMARGA_LOCUS45693</name>
</gene>
<evidence type="ECO:0000313" key="5">
    <source>
        <dbReference type="Proteomes" id="UP000789901"/>
    </source>
</evidence>
<keyword evidence="5" id="KW-1185">Reference proteome</keyword>
<reference evidence="4 5" key="1">
    <citation type="submission" date="2021-06" db="EMBL/GenBank/DDBJ databases">
        <authorList>
            <person name="Kallberg Y."/>
            <person name="Tangrot J."/>
            <person name="Rosling A."/>
        </authorList>
    </citation>
    <scope>NUCLEOTIDE SEQUENCE [LARGE SCALE GENOMIC DNA]</scope>
    <source>
        <strain evidence="4 5">120-4 pot B 10/14</strain>
    </source>
</reference>
<accession>A0ABN7XPA9</accession>
<feature type="transmembrane region" description="Helical" evidence="3">
    <location>
        <begin position="127"/>
        <end position="149"/>
    </location>
</feature>
<dbReference type="PANTHER" id="PTHR43775">
    <property type="entry name" value="FATTY ACID SYNTHASE"/>
    <property type="match status" value="1"/>
</dbReference>
<dbReference type="Proteomes" id="UP000789901">
    <property type="component" value="Unassembled WGS sequence"/>
</dbReference>
<sequence>QYEFRSIITTTSISDAIIQLEQTKSIIHTTSPKENIIFIVPGQGSHSILIHRHIYKSSILYQNKFRECVNILQQIDPTVPDLTNYLEKDIYDTTYDPLLVFISSYISAEILRLVFNIQISGIVGHSLGQYVAATLAGVFSIDIALAIVLKRTQIMHKMEKGSMLATNLD</sequence>
<feature type="transmembrane region" description="Helical" evidence="3">
    <location>
        <begin position="98"/>
        <end position="115"/>
    </location>
</feature>
<evidence type="ECO:0000256" key="2">
    <source>
        <dbReference type="ARBA" id="ARBA00022553"/>
    </source>
</evidence>
<dbReference type="EMBL" id="CAJVQB010164873">
    <property type="protein sequence ID" value="CAG8856872.1"/>
    <property type="molecule type" value="Genomic_DNA"/>
</dbReference>